<keyword evidence="4 6" id="KW-1133">Transmembrane helix</keyword>
<feature type="transmembrane region" description="Helical" evidence="6">
    <location>
        <begin position="228"/>
        <end position="249"/>
    </location>
</feature>
<feature type="transmembrane region" description="Helical" evidence="6">
    <location>
        <begin position="82"/>
        <end position="107"/>
    </location>
</feature>
<evidence type="ECO:0000313" key="8">
    <source>
        <dbReference type="Proteomes" id="UP000442535"/>
    </source>
</evidence>
<dbReference type="NCBIfam" id="TIGR00728">
    <property type="entry name" value="OPT_sfam"/>
    <property type="match status" value="1"/>
</dbReference>
<feature type="transmembrane region" description="Helical" evidence="6">
    <location>
        <begin position="170"/>
        <end position="189"/>
    </location>
</feature>
<feature type="transmembrane region" description="Helical" evidence="6">
    <location>
        <begin position="51"/>
        <end position="70"/>
    </location>
</feature>
<feature type="transmembrane region" description="Helical" evidence="6">
    <location>
        <begin position="356"/>
        <end position="382"/>
    </location>
</feature>
<comment type="subcellular location">
    <subcellularLocation>
        <location evidence="1">Membrane</location>
        <topology evidence="1">Multi-pass membrane protein</topology>
    </subcellularLocation>
</comment>
<sequence>MSTQNTQPPTKTGGNVAHPYRELTIRAVIVGGLITLIFTAANAYLGLKVGLTFATSIPAAVISMAILRYFKDHTVVENNIVQTIASAAGTLSAIIFVIPGLVMVGYWSGFPYWETTAVCIVGGILGVTYSIPLRRALVTGSDLPYPEGVAAAEVLKVGDESGSAEENHRGLMVIIWGGIASAAYSLLAAMKAVAGSLSMPFKVGAGGTMVAGSFSLALMGVGHLVGPAVGVAMMVGFLLSYGILLPVLTQGRLGEGELGDVVSAVFAQDVRMIGAGAMAVAAVWTLLKIIGPIIKGIKESLASSSKRNAGEKLPITEQDIPFKYVVIITLASMIPIGLLLWNFLRNSPISQHLPALIFLSIIFTLLIGLIVASICGYMAGLIGASNSPISGVGIIVVVAAALLILLVTGSEHQTHPTELTAYTLFTAAIVFGIATISNDNLQDLKTGQLVGATPWKQQVALIIGVIFGSIVIPPVLQLLMGSFGFLDVNGELVGGHAGSTLENALQAPQATLLSAISNGIFGGSMNWSLFGIGAIIGVVVVIIDEILGRTTRFHLAPLAVGMGMYLNISTTLIITIGAFVGRAYNMWAAKQTNPEQSKRYGVLLATGLIVGDSLFGILNAAIIGATGNADALGVVPDVFEPFGKILGFIIFVGLLVACYRKVKQVSRESAKSGAEPEAAGDAATK</sequence>
<evidence type="ECO:0000256" key="6">
    <source>
        <dbReference type="SAM" id="Phobius"/>
    </source>
</evidence>
<evidence type="ECO:0000313" key="7">
    <source>
        <dbReference type="EMBL" id="MST50112.1"/>
    </source>
</evidence>
<evidence type="ECO:0000256" key="2">
    <source>
        <dbReference type="ARBA" id="ARBA00022448"/>
    </source>
</evidence>
<feature type="transmembrane region" description="Helical" evidence="6">
    <location>
        <begin position="324"/>
        <end position="344"/>
    </location>
</feature>
<keyword evidence="5 6" id="KW-0472">Membrane</keyword>
<comment type="caution">
    <text evidence="7">The sequence shown here is derived from an EMBL/GenBank/DDBJ whole genome shotgun (WGS) entry which is preliminary data.</text>
</comment>
<feature type="transmembrane region" description="Helical" evidence="6">
    <location>
        <begin position="457"/>
        <end position="476"/>
    </location>
</feature>
<feature type="transmembrane region" description="Helical" evidence="6">
    <location>
        <begin position="600"/>
        <end position="622"/>
    </location>
</feature>
<name>A0A7K0K3Q8_9ACTO</name>
<dbReference type="Proteomes" id="UP000442535">
    <property type="component" value="Unassembled WGS sequence"/>
</dbReference>
<feature type="transmembrane region" description="Helical" evidence="6">
    <location>
        <begin position="388"/>
        <end position="407"/>
    </location>
</feature>
<reference evidence="7 8" key="1">
    <citation type="submission" date="2019-08" db="EMBL/GenBank/DDBJ databases">
        <title>In-depth cultivation of the pig gut microbiome towards novel bacterial diversity and tailored functional studies.</title>
        <authorList>
            <person name="Wylensek D."/>
            <person name="Hitch T.C.A."/>
            <person name="Clavel T."/>
        </authorList>
    </citation>
    <scope>NUCLEOTIDE SEQUENCE [LARGE SCALE GENOMIC DNA]</scope>
    <source>
        <strain evidence="7 8">RF-GAM-744-WT-7</strain>
    </source>
</reference>
<feature type="transmembrane region" description="Helical" evidence="6">
    <location>
        <begin position="642"/>
        <end position="659"/>
    </location>
</feature>
<dbReference type="RefSeq" id="WP_154545444.1">
    <property type="nucleotide sequence ID" value="NZ_JAQYQY010000030.1"/>
</dbReference>
<keyword evidence="8" id="KW-1185">Reference proteome</keyword>
<evidence type="ECO:0000256" key="3">
    <source>
        <dbReference type="ARBA" id="ARBA00022692"/>
    </source>
</evidence>
<dbReference type="InterPro" id="IPR004814">
    <property type="entry name" value="Oligopep_transpt"/>
</dbReference>
<organism evidence="7 8">
    <name type="scientific">Mobiluncus porci</name>
    <dbReference type="NCBI Taxonomy" id="2652278"/>
    <lineage>
        <taxon>Bacteria</taxon>
        <taxon>Bacillati</taxon>
        <taxon>Actinomycetota</taxon>
        <taxon>Actinomycetes</taxon>
        <taxon>Actinomycetales</taxon>
        <taxon>Actinomycetaceae</taxon>
        <taxon>Mobiluncus</taxon>
    </lineage>
</organism>
<evidence type="ECO:0000256" key="1">
    <source>
        <dbReference type="ARBA" id="ARBA00004141"/>
    </source>
</evidence>
<dbReference type="NCBIfam" id="TIGR00733">
    <property type="entry name" value="OPT family oligopeptide transporter"/>
    <property type="match status" value="1"/>
</dbReference>
<dbReference type="GO" id="GO:0035673">
    <property type="term" value="F:oligopeptide transmembrane transporter activity"/>
    <property type="evidence" value="ECO:0007669"/>
    <property type="project" value="InterPro"/>
</dbReference>
<dbReference type="GO" id="GO:0016020">
    <property type="term" value="C:membrane"/>
    <property type="evidence" value="ECO:0007669"/>
    <property type="project" value="UniProtKB-SubCell"/>
</dbReference>
<feature type="transmembrane region" description="Helical" evidence="6">
    <location>
        <begin position="419"/>
        <end position="437"/>
    </location>
</feature>
<feature type="transmembrane region" description="Helical" evidence="6">
    <location>
        <begin position="23"/>
        <end position="45"/>
    </location>
</feature>
<proteinExistence type="predicted"/>
<protein>
    <submittedName>
        <fullName evidence="7">Oligopeptide transporter, OPT family</fullName>
    </submittedName>
</protein>
<feature type="transmembrane region" description="Helical" evidence="6">
    <location>
        <begin position="525"/>
        <end position="543"/>
    </location>
</feature>
<dbReference type="InterPro" id="IPR045035">
    <property type="entry name" value="YSL-like"/>
</dbReference>
<dbReference type="AlphaFoldDB" id="A0A7K0K3Q8"/>
<dbReference type="Pfam" id="PF03169">
    <property type="entry name" value="OPT"/>
    <property type="match status" value="1"/>
</dbReference>
<dbReference type="EMBL" id="VUMY01000013">
    <property type="protein sequence ID" value="MST50112.1"/>
    <property type="molecule type" value="Genomic_DNA"/>
</dbReference>
<accession>A0A7K0K3Q8</accession>
<dbReference type="PANTHER" id="PTHR31645:SF0">
    <property type="entry name" value="OLIGOPEPTIDE TRANSPORTER YGL114W-RELATED"/>
    <property type="match status" value="1"/>
</dbReference>
<feature type="transmembrane region" description="Helical" evidence="6">
    <location>
        <begin position="270"/>
        <end position="294"/>
    </location>
</feature>
<feature type="transmembrane region" description="Helical" evidence="6">
    <location>
        <begin position="555"/>
        <end position="580"/>
    </location>
</feature>
<dbReference type="InterPro" id="IPR004813">
    <property type="entry name" value="OPT"/>
</dbReference>
<evidence type="ECO:0000256" key="4">
    <source>
        <dbReference type="ARBA" id="ARBA00022989"/>
    </source>
</evidence>
<keyword evidence="2" id="KW-0813">Transport</keyword>
<dbReference type="PANTHER" id="PTHR31645">
    <property type="entry name" value="OLIGOPEPTIDE TRANSPORTER YGL114W-RELATED"/>
    <property type="match status" value="1"/>
</dbReference>
<evidence type="ECO:0000256" key="5">
    <source>
        <dbReference type="ARBA" id="ARBA00023136"/>
    </source>
</evidence>
<keyword evidence="3 6" id="KW-0812">Transmembrane</keyword>
<gene>
    <name evidence="7" type="ORF">FYJ63_07675</name>
</gene>